<dbReference type="STRING" id="1215104.GCA_000730585_04411"/>
<evidence type="ECO:0000313" key="5">
    <source>
        <dbReference type="Proteomes" id="UP000198407"/>
    </source>
</evidence>
<dbReference type="CDD" id="cd05237">
    <property type="entry name" value="UDP_invert_4-6DH_SDR_e"/>
    <property type="match status" value="1"/>
</dbReference>
<gene>
    <name evidence="4" type="ORF">SAMN05444352_11543</name>
</gene>
<protein>
    <submittedName>
        <fullName evidence="4">NDP-sugar epimerase, includes UDP-GlcNAc-inverting 4,6-dehydratase FlaA1 and capsular polysaccharide biosynthesis protein EpsC</fullName>
    </submittedName>
</protein>
<dbReference type="EMBL" id="FZOL01000015">
    <property type="protein sequence ID" value="SNS79049.1"/>
    <property type="molecule type" value="Genomic_DNA"/>
</dbReference>
<dbReference type="PANTHER" id="PTHR43318:SF1">
    <property type="entry name" value="POLYSACCHARIDE BIOSYNTHESIS PROTEIN EPSC-RELATED"/>
    <property type="match status" value="1"/>
</dbReference>
<dbReference type="AlphaFoldDB" id="A0A239HCC9"/>
<dbReference type="PANTHER" id="PTHR43318">
    <property type="entry name" value="UDP-N-ACETYLGLUCOSAMINE 4,6-DEHYDRATASE"/>
    <property type="match status" value="1"/>
</dbReference>
<keyword evidence="2" id="KW-1133">Transmembrane helix</keyword>
<dbReference type="FunFam" id="3.40.50.720:FF:000568">
    <property type="entry name" value="Polysaccharide biosynthesis protein"/>
    <property type="match status" value="1"/>
</dbReference>
<organism evidence="4 5">
    <name type="scientific">Pseudomonas japonica</name>
    <dbReference type="NCBI Taxonomy" id="256466"/>
    <lineage>
        <taxon>Bacteria</taxon>
        <taxon>Pseudomonadati</taxon>
        <taxon>Pseudomonadota</taxon>
        <taxon>Gammaproteobacteria</taxon>
        <taxon>Pseudomonadales</taxon>
        <taxon>Pseudomonadaceae</taxon>
        <taxon>Pseudomonas</taxon>
    </lineage>
</organism>
<keyword evidence="2" id="KW-0812">Transmembrane</keyword>
<feature type="domain" description="Polysaccharide biosynthesis protein CapD-like" evidence="3">
    <location>
        <begin position="310"/>
        <end position="617"/>
    </location>
</feature>
<keyword evidence="5" id="KW-1185">Reference proteome</keyword>
<keyword evidence="2" id="KW-0472">Membrane</keyword>
<feature type="transmembrane region" description="Helical" evidence="2">
    <location>
        <begin position="64"/>
        <end position="82"/>
    </location>
</feature>
<evidence type="ECO:0000256" key="2">
    <source>
        <dbReference type="SAM" id="Phobius"/>
    </source>
</evidence>
<dbReference type="Pfam" id="PF02719">
    <property type="entry name" value="Polysacc_synt_2"/>
    <property type="match status" value="1"/>
</dbReference>
<dbReference type="Proteomes" id="UP000198407">
    <property type="component" value="Unassembled WGS sequence"/>
</dbReference>
<comment type="similarity">
    <text evidence="1">Belongs to the polysaccharide synthase family.</text>
</comment>
<accession>A0A239HCC9</accession>
<reference evidence="5" key="1">
    <citation type="submission" date="2017-06" db="EMBL/GenBank/DDBJ databases">
        <authorList>
            <person name="Varghese N."/>
            <person name="Submissions S."/>
        </authorList>
    </citation>
    <scope>NUCLEOTIDE SEQUENCE [LARGE SCALE GENOMIC DNA]</scope>
    <source>
        <strain evidence="5">DSM 22348</strain>
    </source>
</reference>
<evidence type="ECO:0000256" key="1">
    <source>
        <dbReference type="ARBA" id="ARBA00007430"/>
    </source>
</evidence>
<dbReference type="InterPro" id="IPR051203">
    <property type="entry name" value="Polysaccharide_Synthase-Rel"/>
</dbReference>
<feature type="transmembrane region" description="Helical" evidence="2">
    <location>
        <begin position="31"/>
        <end position="52"/>
    </location>
</feature>
<name>A0A239HCC9_9PSED</name>
<dbReference type="Gene3D" id="3.40.50.720">
    <property type="entry name" value="NAD(P)-binding Rossmann-like Domain"/>
    <property type="match status" value="2"/>
</dbReference>
<sequence length="674" mass="75026">MGAVKVYEGVMDRLRAVLLGLPRRQKRLLQVMADVILVWAALWLAFVVRLGIDEMANPIRDHVWLFISAQIVAIPLFIRFGMYRAVMRYFGNDALIAIIKAVSLSALILGVVVYWYSNHENVVPRSIIFNYWWLSLILVGGLRLAMRQYFLGDWFAAAQHVPFTNRDDGLPKVAIYGAGSAGNQLVAALRLGKLMRPVAFIDDDSSIVDRVISGLQVYKPRNLQKMIDCTGAQEILLAIPSVTRARRREILGFLEGFPLHVRSIPGFMDLASGRVKVEDIQEVDIADLLGRDAVPAQEDLLERCIADQSVMVTGAGGSIGSELCRQILGLRPRILLLFEHSEFNLYSILSELEQRVRRESLPTKILPILGSVRNQAQMLDIMKTWRVSTVYHAAAYKHVPMVEHNIAEGVLNNVIGTLNTAQAALQAGTANFVLISTDKAVRPTNVMGSTKRLAEMTLQALSREPAPVLFGDKGNISRVNKTRFTMVRFGNVLGSSGSVIPLFHKQIKSGGPLTVTHPNITRYFMTIPEAAQLVIQAGSMGQGGDVFVLDMGEPVRIVELAEKMIHLSGLSVRSERNPHGDIAIEFTGLRPGEKLYEELLIGDNVAATRHPMIMTANEDYLSWSSLSERLGQLLKAIDEDDYNRVRQLLRETVSGYAPDGEIVDWIYQQRRLDP</sequence>
<dbReference type="InterPro" id="IPR003869">
    <property type="entry name" value="Polysac_CapD-like"/>
</dbReference>
<dbReference type="InterPro" id="IPR036291">
    <property type="entry name" value="NAD(P)-bd_dom_sf"/>
</dbReference>
<feature type="transmembrane region" description="Helical" evidence="2">
    <location>
        <begin position="128"/>
        <end position="146"/>
    </location>
</feature>
<evidence type="ECO:0000313" key="4">
    <source>
        <dbReference type="EMBL" id="SNS79049.1"/>
    </source>
</evidence>
<evidence type="ECO:0000259" key="3">
    <source>
        <dbReference type="Pfam" id="PF02719"/>
    </source>
</evidence>
<feature type="transmembrane region" description="Helical" evidence="2">
    <location>
        <begin position="94"/>
        <end position="116"/>
    </location>
</feature>
<proteinExistence type="inferred from homology"/>
<dbReference type="SUPFAM" id="SSF51735">
    <property type="entry name" value="NAD(P)-binding Rossmann-fold domains"/>
    <property type="match status" value="2"/>
</dbReference>